<reference evidence="3 4" key="1">
    <citation type="submission" date="2018-09" db="EMBL/GenBank/DDBJ databases">
        <title>Streptomyces sp. nov. DS1-2, an endophytic actinomycete isolated from roots of Dendrobium scabrilingue.</title>
        <authorList>
            <person name="Kuncharoen N."/>
            <person name="Kudo T."/>
            <person name="Ohkuma M."/>
            <person name="Yuki M."/>
            <person name="Tanasupawat S."/>
        </authorList>
    </citation>
    <scope>NUCLEOTIDE SEQUENCE [LARGE SCALE GENOMIC DNA]</scope>
    <source>
        <strain evidence="1 4">AZ1-7</strain>
        <strain evidence="2 3">DS1-2</strain>
    </source>
</reference>
<proteinExistence type="predicted"/>
<keyword evidence="3" id="KW-1185">Reference proteome</keyword>
<evidence type="ECO:0000313" key="3">
    <source>
        <dbReference type="Proteomes" id="UP000268652"/>
    </source>
</evidence>
<gene>
    <name evidence="2" type="ORF">D7318_31095</name>
    <name evidence="1" type="ORF">D7319_31100</name>
</gene>
<evidence type="ECO:0000313" key="1">
    <source>
        <dbReference type="EMBL" id="RKN03662.1"/>
    </source>
</evidence>
<sequence length="219" mass="23923">MMRVFEQTGLGVPPVPDELRGDVRQLRPWAFATRGIDPMAMYMFDRHPVDEALAGPGEDYMAVCHAGHGANSYAVTYHLVFGPLALFAQTGWGGAYMDSVRTAVQVREQFRRCAELAERAERLRDLPRAALGRAPRRLIVADSALRRTAHCGWLDEAPGDQVAAQEWFRANRCPRPARGEDDGEDPFPGLTEAARLLDAALATGHRSGSGDPAGRATAL</sequence>
<dbReference type="Proteomes" id="UP000268652">
    <property type="component" value="Unassembled WGS sequence"/>
</dbReference>
<name>A0A3A9VSX9_9ACTN</name>
<comment type="caution">
    <text evidence="1">The sequence shown here is derived from an EMBL/GenBank/DDBJ whole genome shotgun (WGS) entry which is preliminary data.</text>
</comment>
<dbReference type="EMBL" id="RBDX01000046">
    <property type="protein sequence ID" value="RKN03662.1"/>
    <property type="molecule type" value="Genomic_DNA"/>
</dbReference>
<evidence type="ECO:0000313" key="4">
    <source>
        <dbReference type="Proteomes" id="UP000275024"/>
    </source>
</evidence>
<protein>
    <submittedName>
        <fullName evidence="1">Uncharacterized protein</fullName>
    </submittedName>
</protein>
<dbReference type="Proteomes" id="UP000275024">
    <property type="component" value="Unassembled WGS sequence"/>
</dbReference>
<dbReference type="AlphaFoldDB" id="A0A3A9VSX9"/>
<dbReference type="EMBL" id="RBDY01000046">
    <property type="protein sequence ID" value="RKN13506.1"/>
    <property type="molecule type" value="Genomic_DNA"/>
</dbReference>
<accession>A0A3A9VSX9</accession>
<organism evidence="1 4">
    <name type="scientific">Streptomyces radicis</name>
    <dbReference type="NCBI Taxonomy" id="1750517"/>
    <lineage>
        <taxon>Bacteria</taxon>
        <taxon>Bacillati</taxon>
        <taxon>Actinomycetota</taxon>
        <taxon>Actinomycetes</taxon>
        <taxon>Kitasatosporales</taxon>
        <taxon>Streptomycetaceae</taxon>
        <taxon>Streptomyces</taxon>
    </lineage>
</organism>
<evidence type="ECO:0000313" key="2">
    <source>
        <dbReference type="EMBL" id="RKN13506.1"/>
    </source>
</evidence>